<evidence type="ECO:0000256" key="1">
    <source>
        <dbReference type="ARBA" id="ARBA00009179"/>
    </source>
</evidence>
<dbReference type="CDD" id="cd06782">
    <property type="entry name" value="cpPDZ_CPP-like"/>
    <property type="match status" value="1"/>
</dbReference>
<proteinExistence type="inferred from homology"/>
<evidence type="ECO:0000313" key="9">
    <source>
        <dbReference type="Proteomes" id="UP000754750"/>
    </source>
</evidence>
<feature type="region of interest" description="Disordered" evidence="5">
    <location>
        <begin position="411"/>
        <end position="439"/>
    </location>
</feature>
<dbReference type="InterPro" id="IPR029045">
    <property type="entry name" value="ClpP/crotonase-like_dom_sf"/>
</dbReference>
<gene>
    <name evidence="8" type="ORF">E7512_07315</name>
</gene>
<accession>A0A928Q521</accession>
<keyword evidence="2" id="KW-0645">Protease</keyword>
<dbReference type="PANTHER" id="PTHR32060:SF30">
    <property type="entry name" value="CARBOXY-TERMINAL PROCESSING PROTEASE CTPA"/>
    <property type="match status" value="1"/>
</dbReference>
<comment type="similarity">
    <text evidence="1">Belongs to the peptidase S41A family.</text>
</comment>
<dbReference type="SUPFAM" id="SSF52096">
    <property type="entry name" value="ClpP/crotonase"/>
    <property type="match status" value="1"/>
</dbReference>
<dbReference type="InterPro" id="IPR005151">
    <property type="entry name" value="Tail-specific_protease"/>
</dbReference>
<dbReference type="GO" id="GO:0006508">
    <property type="term" value="P:proteolysis"/>
    <property type="evidence" value="ECO:0007669"/>
    <property type="project" value="UniProtKB-KW"/>
</dbReference>
<dbReference type="GO" id="GO:0007165">
    <property type="term" value="P:signal transduction"/>
    <property type="evidence" value="ECO:0007669"/>
    <property type="project" value="TreeGrafter"/>
</dbReference>
<feature type="chain" id="PRO_5038493095" evidence="6">
    <location>
        <begin position="20"/>
        <end position="439"/>
    </location>
</feature>
<dbReference type="SMART" id="SM00245">
    <property type="entry name" value="TSPc"/>
    <property type="match status" value="1"/>
</dbReference>
<dbReference type="GO" id="GO:0004175">
    <property type="term" value="F:endopeptidase activity"/>
    <property type="evidence" value="ECO:0007669"/>
    <property type="project" value="TreeGrafter"/>
</dbReference>
<organism evidence="8 9">
    <name type="scientific">Faecalispora sporosphaeroides</name>
    <dbReference type="NCBI Taxonomy" id="1549"/>
    <lineage>
        <taxon>Bacteria</taxon>
        <taxon>Bacillati</taxon>
        <taxon>Bacillota</taxon>
        <taxon>Clostridia</taxon>
        <taxon>Eubacteriales</taxon>
        <taxon>Oscillospiraceae</taxon>
        <taxon>Faecalispora</taxon>
    </lineage>
</organism>
<dbReference type="AlphaFoldDB" id="A0A928Q521"/>
<evidence type="ECO:0000313" key="8">
    <source>
        <dbReference type="EMBL" id="MBE6833372.1"/>
    </source>
</evidence>
<keyword evidence="3" id="KW-0378">Hydrolase</keyword>
<evidence type="ECO:0000256" key="4">
    <source>
        <dbReference type="ARBA" id="ARBA00022825"/>
    </source>
</evidence>
<evidence type="ECO:0000259" key="7">
    <source>
        <dbReference type="PROSITE" id="PS50106"/>
    </source>
</evidence>
<evidence type="ECO:0000256" key="6">
    <source>
        <dbReference type="SAM" id="SignalP"/>
    </source>
</evidence>
<dbReference type="Gene3D" id="2.30.42.10">
    <property type="match status" value="1"/>
</dbReference>
<dbReference type="Pfam" id="PF17820">
    <property type="entry name" value="PDZ_6"/>
    <property type="match status" value="1"/>
</dbReference>
<dbReference type="RefSeq" id="WP_020072679.1">
    <property type="nucleotide sequence ID" value="NZ_SVNY01000003.1"/>
</dbReference>
<protein>
    <submittedName>
        <fullName evidence="8">PDZ domain-containing protein</fullName>
    </submittedName>
</protein>
<comment type="caution">
    <text evidence="8">The sequence shown here is derived from an EMBL/GenBank/DDBJ whole genome shotgun (WGS) entry which is preliminary data.</text>
</comment>
<dbReference type="SMART" id="SM00228">
    <property type="entry name" value="PDZ"/>
    <property type="match status" value="1"/>
</dbReference>
<sequence>MSKKVSLGAAAAMSLVAAAITVSLTYTFAMGRFNEKVADVNERQAMYTKLSEIDQKVRQDYIGKIGETELNDGIAAGYMAGLGDAGAKYLSAEKYKNYLASTSKKAVGVGIRTIQDADGNMEVIEVLPNSPASKAGLQKGDVILSLDGKEVIRLSYGEAVNKLDGTVGTAVKLGLLRKTTADGKTATNKLDVTVTRAEYQRVTVFSSVINGNVGYISISEFQNGTKDQFVSAINTLTEKKVAGLVIDLRNNSGGSEEVMASVLDEFLPAVSLVSYADRNGKITVEYSSKSGEINLPISVVADSSTYGAAEIFAADIKDYKKGKLIGEKTAGHGTKEEIIPLSDGSAIQLSVGNYTRIDGKTFNGVGVDVDMAIELTQEQKDLLLRRSLTTLEDPQIQAAVTSLVAQGADVQQIPGTDSGNLEDGDSGAAPGASSPAASK</sequence>
<dbReference type="PANTHER" id="PTHR32060">
    <property type="entry name" value="TAIL-SPECIFIC PROTEASE"/>
    <property type="match status" value="1"/>
</dbReference>
<dbReference type="InterPro" id="IPR004447">
    <property type="entry name" value="Peptidase_S41A"/>
</dbReference>
<dbReference type="InterPro" id="IPR001478">
    <property type="entry name" value="PDZ"/>
</dbReference>
<dbReference type="SUPFAM" id="SSF50156">
    <property type="entry name" value="PDZ domain-like"/>
    <property type="match status" value="1"/>
</dbReference>
<reference evidence="8" key="1">
    <citation type="submission" date="2019-04" db="EMBL/GenBank/DDBJ databases">
        <title>Evolution of Biomass-Degrading Anaerobic Consortia Revealed by Metagenomics.</title>
        <authorList>
            <person name="Peng X."/>
        </authorList>
    </citation>
    <scope>NUCLEOTIDE SEQUENCE</scope>
    <source>
        <strain evidence="8">SIG551</strain>
    </source>
</reference>
<dbReference type="InterPro" id="IPR036034">
    <property type="entry name" value="PDZ_sf"/>
</dbReference>
<dbReference type="Gene3D" id="3.90.226.10">
    <property type="entry name" value="2-enoyl-CoA Hydratase, Chain A, domain 1"/>
    <property type="match status" value="1"/>
</dbReference>
<evidence type="ECO:0000256" key="3">
    <source>
        <dbReference type="ARBA" id="ARBA00022801"/>
    </source>
</evidence>
<dbReference type="GO" id="GO:0008236">
    <property type="term" value="F:serine-type peptidase activity"/>
    <property type="evidence" value="ECO:0007669"/>
    <property type="project" value="UniProtKB-KW"/>
</dbReference>
<dbReference type="CDD" id="cd07560">
    <property type="entry name" value="Peptidase_S41_CPP"/>
    <property type="match status" value="1"/>
</dbReference>
<feature type="domain" description="PDZ" evidence="7">
    <location>
        <begin position="96"/>
        <end position="166"/>
    </location>
</feature>
<name>A0A928Q521_9FIRM</name>
<evidence type="ECO:0000256" key="5">
    <source>
        <dbReference type="SAM" id="MobiDB-lite"/>
    </source>
</evidence>
<dbReference type="EMBL" id="SVNY01000003">
    <property type="protein sequence ID" value="MBE6833372.1"/>
    <property type="molecule type" value="Genomic_DNA"/>
</dbReference>
<dbReference type="Pfam" id="PF03572">
    <property type="entry name" value="Peptidase_S41"/>
    <property type="match status" value="1"/>
</dbReference>
<evidence type="ECO:0000256" key="2">
    <source>
        <dbReference type="ARBA" id="ARBA00022670"/>
    </source>
</evidence>
<feature type="signal peptide" evidence="6">
    <location>
        <begin position="1"/>
        <end position="19"/>
    </location>
</feature>
<dbReference type="GO" id="GO:0030288">
    <property type="term" value="C:outer membrane-bounded periplasmic space"/>
    <property type="evidence" value="ECO:0007669"/>
    <property type="project" value="TreeGrafter"/>
</dbReference>
<dbReference type="Proteomes" id="UP000754750">
    <property type="component" value="Unassembled WGS sequence"/>
</dbReference>
<keyword evidence="6" id="KW-0732">Signal</keyword>
<feature type="compositionally biased region" description="Low complexity" evidence="5">
    <location>
        <begin position="426"/>
        <end position="439"/>
    </location>
</feature>
<dbReference type="InterPro" id="IPR041489">
    <property type="entry name" value="PDZ_6"/>
</dbReference>
<keyword evidence="4" id="KW-0720">Serine protease</keyword>
<dbReference type="PROSITE" id="PS50106">
    <property type="entry name" value="PDZ"/>
    <property type="match status" value="1"/>
</dbReference>